<organism evidence="4 5">
    <name type="scientific">Bodo saltans</name>
    <name type="common">Flagellated protozoan</name>
    <dbReference type="NCBI Taxonomy" id="75058"/>
    <lineage>
        <taxon>Eukaryota</taxon>
        <taxon>Discoba</taxon>
        <taxon>Euglenozoa</taxon>
        <taxon>Kinetoplastea</taxon>
        <taxon>Metakinetoplastina</taxon>
        <taxon>Eubodonida</taxon>
        <taxon>Bodonidae</taxon>
        <taxon>Bodo</taxon>
    </lineage>
</organism>
<evidence type="ECO:0000256" key="3">
    <source>
        <dbReference type="SAM" id="SignalP"/>
    </source>
</evidence>
<feature type="transmembrane region" description="Helical" evidence="2">
    <location>
        <begin position="1123"/>
        <end position="1144"/>
    </location>
</feature>
<feature type="transmembrane region" description="Helical" evidence="2">
    <location>
        <begin position="548"/>
        <end position="572"/>
    </location>
</feature>
<dbReference type="Proteomes" id="UP000051952">
    <property type="component" value="Unassembled WGS sequence"/>
</dbReference>
<dbReference type="AlphaFoldDB" id="A0A0S4IQB2"/>
<gene>
    <name evidence="4" type="ORF">BSAL_67700</name>
</gene>
<keyword evidence="3" id="KW-0732">Signal</keyword>
<dbReference type="EMBL" id="CYKH01000457">
    <property type="protein sequence ID" value="CUF94599.1"/>
    <property type="molecule type" value="Genomic_DNA"/>
</dbReference>
<keyword evidence="5" id="KW-1185">Reference proteome</keyword>
<feature type="transmembrane region" description="Helical" evidence="2">
    <location>
        <begin position="460"/>
        <end position="479"/>
    </location>
</feature>
<keyword evidence="2" id="KW-0472">Membrane</keyword>
<reference evidence="5" key="1">
    <citation type="submission" date="2015-09" db="EMBL/GenBank/DDBJ databases">
        <authorList>
            <consortium name="Pathogen Informatics"/>
        </authorList>
    </citation>
    <scope>NUCLEOTIDE SEQUENCE [LARGE SCALE GENOMIC DNA]</scope>
    <source>
        <strain evidence="5">Lake Konstanz</strain>
    </source>
</reference>
<name>A0A0S4IQB2_BODSA</name>
<feature type="region of interest" description="Disordered" evidence="1">
    <location>
        <begin position="1075"/>
        <end position="1102"/>
    </location>
</feature>
<accession>A0A0S4IQB2</accession>
<evidence type="ECO:0000313" key="5">
    <source>
        <dbReference type="Proteomes" id="UP000051952"/>
    </source>
</evidence>
<evidence type="ECO:0000256" key="1">
    <source>
        <dbReference type="SAM" id="MobiDB-lite"/>
    </source>
</evidence>
<evidence type="ECO:0000313" key="4">
    <source>
        <dbReference type="EMBL" id="CUF94599.1"/>
    </source>
</evidence>
<keyword evidence="2" id="KW-1133">Transmembrane helix</keyword>
<sequence length="1218" mass="127062">MTPAIASDLAFTIVAILVCSLGLFHPIPCVLAQGTIGIVTSPPASSSSLPRTIVNLPCGVTEYAQTNTTYIIGYQNGTTTPACPSINGTLIVLYHGSTDVNTPFDNIEFRVVNTSEVLRVTVIASKTSKTVGGCQTSTSLTVHNLSILVENVVWFGLRSNTVLQEWTMLSFGDSCILSVQNITMSMKNVTIGNSGSIAEVKQANTAAAQGLVAPLPRTTPGSMVLVAVVSPVAQVTSGFQFHFVDTSVTAPIYAPLLNIQANHISHVNLTVINSNITAVGDIGNGTRASVLLVEPTLLGVSGVWVTVIRSTVFWNESCDALQPNTCATSMPTIAAPGTAAQSRAPFSVFVQANNTLLENITYEAHNNHFTNIAYGVGAGSENAIFNIFRYVYTGNNATLASIFGVSVNTSSCNVVISGKNIAFVYLGNGRGPLIDANVTLRNITMVATSRIPSMYGSNNLVMVVLAVASLTINAVIVTVDISLHGEMVSGVTSIAALDQSCVIEMSSAVIIFGGSLEHSTIFMQNIFNNALMDKGYLGSLVIPFNAQILINIPLMSVFVTTAILANGLNLYYHNVVMNLTNTTLITSFNTTVKRNTQVPSVIGAVCAPIGLVLLTVNCTLCVVSISDGTVRAATVTILNPEQNLVLTGRLVAGLIMGFDTHTMYTILNDINNNGLISSALLMQTLSQLLAMTRIVMTATNVTVTNVNISIITPLEQQSTTSNGPLDTPLLLAALILPPSSYNGNFVIDAVNVFIIDPTETPSSSSSGTAVMVSGSSSSTRSPVIVSSLVAYADDTVVSDMTIRLTNIALVSPYAAIFSAIGLVSNQPVLFQQRSSVVASNIIVNAQDPFQVRQRASNNFFTVLRSMAIPPAASVISVNSSTVEFLDESTLTIANSTFAGLVSLTPSAASVVPASGGADATAARSLQFHVDSRLVLGCNLWEGVAMPSGRHLLDAAGGPSMIELIPHIASPARALLGPIGSSAMRFGDVECRGPLETFSLTMTVEHQTRHAQPPVDASFTATSAPAVSVAVMAAGGVASLAALSVSLGGLVGFPFAQSISSLGRLQERCLLQTLGQSETQGASDSSAASSSDTPPFTGMDENPLQIPWLSVGEETVTGSAAGAVIGNTVLVLAVTAVIFVCRLVAHHLRRAARSSHDGAMMLGTFVDSDGGPRKGQPAEPAFYEAAASAVKATLLELPLPPGLILQQPTMSAAMSLLAD</sequence>
<keyword evidence="2" id="KW-0812">Transmembrane</keyword>
<evidence type="ECO:0000256" key="2">
    <source>
        <dbReference type="SAM" id="Phobius"/>
    </source>
</evidence>
<dbReference type="VEuPathDB" id="TriTrypDB:BSAL_67700"/>
<feature type="non-terminal residue" evidence="4">
    <location>
        <position position="1218"/>
    </location>
</feature>
<feature type="chain" id="PRO_5006621456" evidence="3">
    <location>
        <begin position="33"/>
        <end position="1218"/>
    </location>
</feature>
<proteinExistence type="predicted"/>
<feature type="signal peptide" evidence="3">
    <location>
        <begin position="1"/>
        <end position="32"/>
    </location>
</feature>
<feature type="compositionally biased region" description="Low complexity" evidence="1">
    <location>
        <begin position="1081"/>
        <end position="1091"/>
    </location>
</feature>
<protein>
    <submittedName>
        <fullName evidence="4">GPI-anchored surface protein, putative</fullName>
    </submittedName>
</protein>